<dbReference type="AlphaFoldDB" id="A0AAD2G1K2"/>
<protein>
    <recommendedName>
        <fullName evidence="2">Alpha-ketoglutarate-dependent dioxygenase AlkB-like domain-containing protein</fullName>
    </recommendedName>
</protein>
<accession>A0AAD2G1K2</accession>
<name>A0AAD2G1K2_9STRA</name>
<organism evidence="3 4">
    <name type="scientific">Cylindrotheca closterium</name>
    <dbReference type="NCBI Taxonomy" id="2856"/>
    <lineage>
        <taxon>Eukaryota</taxon>
        <taxon>Sar</taxon>
        <taxon>Stramenopiles</taxon>
        <taxon>Ochrophyta</taxon>
        <taxon>Bacillariophyta</taxon>
        <taxon>Bacillariophyceae</taxon>
        <taxon>Bacillariophycidae</taxon>
        <taxon>Bacillariales</taxon>
        <taxon>Bacillariaceae</taxon>
        <taxon>Cylindrotheca</taxon>
    </lineage>
</organism>
<dbReference type="InterPro" id="IPR032857">
    <property type="entry name" value="ALKBH4"/>
</dbReference>
<feature type="compositionally biased region" description="Polar residues" evidence="1">
    <location>
        <begin position="1"/>
        <end position="13"/>
    </location>
</feature>
<evidence type="ECO:0000313" key="3">
    <source>
        <dbReference type="EMBL" id="CAJ1959679.1"/>
    </source>
</evidence>
<dbReference type="EMBL" id="CAKOGP040002014">
    <property type="protein sequence ID" value="CAJ1959679.1"/>
    <property type="molecule type" value="Genomic_DNA"/>
</dbReference>
<dbReference type="Pfam" id="PF13532">
    <property type="entry name" value="2OG-FeII_Oxy_2"/>
    <property type="match status" value="1"/>
</dbReference>
<dbReference type="Proteomes" id="UP001295423">
    <property type="component" value="Unassembled WGS sequence"/>
</dbReference>
<dbReference type="GO" id="GO:0070988">
    <property type="term" value="P:demethylation"/>
    <property type="evidence" value="ECO:0007669"/>
    <property type="project" value="InterPro"/>
</dbReference>
<dbReference type="PANTHER" id="PTHR12463">
    <property type="entry name" value="OXYGENASE-RELATED"/>
    <property type="match status" value="1"/>
</dbReference>
<evidence type="ECO:0000313" key="4">
    <source>
        <dbReference type="Proteomes" id="UP001295423"/>
    </source>
</evidence>
<dbReference type="InterPro" id="IPR037151">
    <property type="entry name" value="AlkB-like_sf"/>
</dbReference>
<dbReference type="PANTHER" id="PTHR12463:SF1">
    <property type="entry name" value="2-OXOGLUTARATE AND FE-DEPENDENT OXYGENASE FAMILY PROTEIN"/>
    <property type="match status" value="1"/>
</dbReference>
<dbReference type="GO" id="GO:0032451">
    <property type="term" value="F:demethylase activity"/>
    <property type="evidence" value="ECO:0007669"/>
    <property type="project" value="TreeGrafter"/>
</dbReference>
<dbReference type="GO" id="GO:0016491">
    <property type="term" value="F:oxidoreductase activity"/>
    <property type="evidence" value="ECO:0007669"/>
    <property type="project" value="TreeGrafter"/>
</dbReference>
<feature type="domain" description="Alpha-ketoglutarate-dependent dioxygenase AlkB-like" evidence="2">
    <location>
        <begin position="94"/>
        <end position="273"/>
    </location>
</feature>
<dbReference type="SUPFAM" id="SSF51197">
    <property type="entry name" value="Clavaminate synthase-like"/>
    <property type="match status" value="1"/>
</dbReference>
<dbReference type="InterPro" id="IPR027450">
    <property type="entry name" value="AlkB-like"/>
</dbReference>
<comment type="caution">
    <text evidence="3">The sequence shown here is derived from an EMBL/GenBank/DDBJ whole genome shotgun (WGS) entry which is preliminary data.</text>
</comment>
<dbReference type="Gene3D" id="2.60.120.590">
    <property type="entry name" value="Alpha-ketoglutarate-dependent dioxygenase AlkB-like"/>
    <property type="match status" value="1"/>
</dbReference>
<reference evidence="3" key="1">
    <citation type="submission" date="2023-08" db="EMBL/GenBank/DDBJ databases">
        <authorList>
            <person name="Audoor S."/>
            <person name="Bilcke G."/>
        </authorList>
    </citation>
    <scope>NUCLEOTIDE SEQUENCE</scope>
</reference>
<feature type="region of interest" description="Disordered" evidence="1">
    <location>
        <begin position="1"/>
        <end position="42"/>
    </location>
</feature>
<gene>
    <name evidence="3" type="ORF">CYCCA115_LOCUS18098</name>
</gene>
<sequence>MMNKTSSSMFANSKKQKRVTSFFGSKMPNKRPRSHSKSIQEERSRFGSCPLCSQSFPLHSLESHAALCNGESAEKSTVSPQKPIPKPSSEPIPGLYLYENFISEEEETEILKHLDTESMQWKTSRFNGHQFGKRWGVHCNLRDRRVNAAENTLPDFIQQILVPKLKDLPPVKGCLPNEANAIDYRRKQGHWLKSHVDDRKLSKEPICNLSLAGDCYMTFRNEAMHRNLAVKEQKVLLKRRCLQVLTGSARYDFSHAIANPDLLSDRRVSITMRESPLTVLAPSQSKLNEVSVKKPKS</sequence>
<keyword evidence="4" id="KW-1185">Reference proteome</keyword>
<evidence type="ECO:0000259" key="2">
    <source>
        <dbReference type="Pfam" id="PF13532"/>
    </source>
</evidence>
<evidence type="ECO:0000256" key="1">
    <source>
        <dbReference type="SAM" id="MobiDB-lite"/>
    </source>
</evidence>
<proteinExistence type="predicted"/>